<evidence type="ECO:0000256" key="4">
    <source>
        <dbReference type="ARBA" id="ARBA00022989"/>
    </source>
</evidence>
<sequence length="199" mass="22169">MLEIWTYALGIMYSPGPVNLLSLNGGIQGQTRCHLGFFCGVACAMFILFISLSYIGNTLVNDDILPYIALCGCSYILYLAWQLMRSSVTLKQRTSFTLSFKSGVMMQLLNPKGLIATLPIATIQFPAQNMTEAQIVYWSVALALFAGCAPGSYSVIGNIVGKHLMNTIWLQRVQQLLALLLVYTAFSIGFEHIYKVWFW</sequence>
<keyword evidence="8" id="KW-1185">Reference proteome</keyword>
<dbReference type="InterPro" id="IPR001123">
    <property type="entry name" value="LeuE-type"/>
</dbReference>
<dbReference type="EMBL" id="FULE01000014">
    <property type="protein sequence ID" value="SJN54682.1"/>
    <property type="molecule type" value="Genomic_DNA"/>
</dbReference>
<feature type="transmembrane region" description="Helical" evidence="6">
    <location>
        <begin position="176"/>
        <end position="194"/>
    </location>
</feature>
<keyword evidence="2" id="KW-1003">Cell membrane</keyword>
<dbReference type="Pfam" id="PF01810">
    <property type="entry name" value="LysE"/>
    <property type="match status" value="1"/>
</dbReference>
<keyword evidence="5 6" id="KW-0472">Membrane</keyword>
<evidence type="ECO:0000256" key="2">
    <source>
        <dbReference type="ARBA" id="ARBA00022475"/>
    </source>
</evidence>
<gene>
    <name evidence="7" type="primary">eamB_1</name>
    <name evidence="7" type="ORF">VR7878_00881</name>
</gene>
<proteinExistence type="predicted"/>
<dbReference type="PANTHER" id="PTHR30086">
    <property type="entry name" value="ARGININE EXPORTER PROTEIN ARGO"/>
    <property type="match status" value="1"/>
</dbReference>
<dbReference type="GO" id="GO:0005886">
    <property type="term" value="C:plasma membrane"/>
    <property type="evidence" value="ECO:0007669"/>
    <property type="project" value="UniProtKB-SubCell"/>
</dbReference>
<protein>
    <submittedName>
        <fullName evidence="7">Cysteine/O-acetylserine efflux protein</fullName>
    </submittedName>
</protein>
<evidence type="ECO:0000313" key="7">
    <source>
        <dbReference type="EMBL" id="SJN54682.1"/>
    </source>
</evidence>
<dbReference type="OrthoDB" id="6292618at2"/>
<organism evidence="7 8">
    <name type="scientific">Vibrio ruber (strain DSM 16370 / JCM 11486 / BCRC 17186 / CECT 7878 / LMG 23124 / VR1)</name>
    <dbReference type="NCBI Taxonomy" id="1123498"/>
    <lineage>
        <taxon>Bacteria</taxon>
        <taxon>Pseudomonadati</taxon>
        <taxon>Pseudomonadota</taxon>
        <taxon>Gammaproteobacteria</taxon>
        <taxon>Vibrionales</taxon>
        <taxon>Vibrionaceae</taxon>
        <taxon>Vibrio</taxon>
    </lineage>
</organism>
<dbReference type="Proteomes" id="UP000188276">
    <property type="component" value="Unassembled WGS sequence"/>
</dbReference>
<comment type="subcellular location">
    <subcellularLocation>
        <location evidence="1">Cell membrane</location>
        <topology evidence="1">Multi-pass membrane protein</topology>
    </subcellularLocation>
</comment>
<dbReference type="GO" id="GO:0015171">
    <property type="term" value="F:amino acid transmembrane transporter activity"/>
    <property type="evidence" value="ECO:0007669"/>
    <property type="project" value="TreeGrafter"/>
</dbReference>
<feature type="transmembrane region" description="Helical" evidence="6">
    <location>
        <begin position="67"/>
        <end position="84"/>
    </location>
</feature>
<keyword evidence="4 6" id="KW-1133">Transmembrane helix</keyword>
<evidence type="ECO:0000313" key="8">
    <source>
        <dbReference type="Proteomes" id="UP000188276"/>
    </source>
</evidence>
<dbReference type="STRING" id="1123498.VR7878_00881"/>
<dbReference type="AlphaFoldDB" id="A0A1R4LDQ5"/>
<accession>A0A1R4LDQ5</accession>
<feature type="transmembrane region" description="Helical" evidence="6">
    <location>
        <begin position="35"/>
        <end position="55"/>
    </location>
</feature>
<evidence type="ECO:0000256" key="6">
    <source>
        <dbReference type="SAM" id="Phobius"/>
    </source>
</evidence>
<feature type="transmembrane region" description="Helical" evidence="6">
    <location>
        <begin position="6"/>
        <end position="23"/>
    </location>
</feature>
<feature type="transmembrane region" description="Helical" evidence="6">
    <location>
        <begin position="135"/>
        <end position="156"/>
    </location>
</feature>
<reference evidence="8" key="1">
    <citation type="submission" date="2017-02" db="EMBL/GenBank/DDBJ databases">
        <authorList>
            <person name="Rodrigo-Torres L."/>
            <person name="Arahal R.D."/>
            <person name="Lucena T."/>
        </authorList>
    </citation>
    <scope>NUCLEOTIDE SEQUENCE [LARGE SCALE GENOMIC DNA]</scope>
    <source>
        <strain evidence="8">CECT 7878</strain>
    </source>
</reference>
<evidence type="ECO:0000256" key="3">
    <source>
        <dbReference type="ARBA" id="ARBA00022692"/>
    </source>
</evidence>
<evidence type="ECO:0000256" key="5">
    <source>
        <dbReference type="ARBA" id="ARBA00023136"/>
    </source>
</evidence>
<dbReference type="GO" id="GO:0033228">
    <property type="term" value="P:cysteine export across plasma membrane"/>
    <property type="evidence" value="ECO:0007669"/>
    <property type="project" value="TreeGrafter"/>
</dbReference>
<evidence type="ECO:0000256" key="1">
    <source>
        <dbReference type="ARBA" id="ARBA00004651"/>
    </source>
</evidence>
<dbReference type="PANTHER" id="PTHR30086:SF20">
    <property type="entry name" value="ARGININE EXPORTER PROTEIN ARGO-RELATED"/>
    <property type="match status" value="1"/>
</dbReference>
<dbReference type="RefSeq" id="WP_077333772.1">
    <property type="nucleotide sequence ID" value="NZ_FULE01000014.1"/>
</dbReference>
<keyword evidence="3 6" id="KW-0812">Transmembrane</keyword>
<name>A0A1R4LDQ5_VIBR1</name>